<comment type="caution">
    <text evidence="2">The sequence shown here is derived from an EMBL/GenBank/DDBJ whole genome shotgun (WGS) entry which is preliminary data.</text>
</comment>
<dbReference type="Pfam" id="PF00724">
    <property type="entry name" value="Oxidored_FMN"/>
    <property type="match status" value="1"/>
</dbReference>
<dbReference type="Gene3D" id="3.20.20.70">
    <property type="entry name" value="Aldolase class I"/>
    <property type="match status" value="1"/>
</dbReference>
<dbReference type="CDD" id="cd02933">
    <property type="entry name" value="OYE_like_FMN"/>
    <property type="match status" value="1"/>
</dbReference>
<name>A0A1C7NG76_9FUNG</name>
<gene>
    <name evidence="2" type="primary">OPR1_4</name>
    <name evidence="2" type="ORF">A0J61_03980</name>
</gene>
<evidence type="ECO:0000313" key="3">
    <source>
        <dbReference type="Proteomes" id="UP000093000"/>
    </source>
</evidence>
<dbReference type="InterPro" id="IPR045247">
    <property type="entry name" value="Oye-like"/>
</dbReference>
<protein>
    <submittedName>
        <fullName evidence="2">12-oxophytodienoate reductase 1</fullName>
    </submittedName>
</protein>
<dbReference type="Proteomes" id="UP000093000">
    <property type="component" value="Unassembled WGS sequence"/>
</dbReference>
<dbReference type="GO" id="GO:0016491">
    <property type="term" value="F:oxidoreductase activity"/>
    <property type="evidence" value="ECO:0007669"/>
    <property type="project" value="InterPro"/>
</dbReference>
<dbReference type="FunFam" id="3.20.20.70:FF:000138">
    <property type="entry name" value="NADPH dehydrogenase 1"/>
    <property type="match status" value="1"/>
</dbReference>
<evidence type="ECO:0000259" key="1">
    <source>
        <dbReference type="Pfam" id="PF00724"/>
    </source>
</evidence>
<dbReference type="EMBL" id="LUGH01000184">
    <property type="protein sequence ID" value="OBZ87980.1"/>
    <property type="molecule type" value="Genomic_DNA"/>
</dbReference>
<dbReference type="InterPro" id="IPR001155">
    <property type="entry name" value="OxRdtase_FMN_N"/>
</dbReference>
<dbReference type="GO" id="GO:0010181">
    <property type="term" value="F:FMN binding"/>
    <property type="evidence" value="ECO:0007669"/>
    <property type="project" value="InterPro"/>
</dbReference>
<sequence length="367" mass="41091">MSKANTALFSPIKVGKNELKHRVVLAPLTRFRANEDGTVTDLQKEYYTQRASEGGLLITEATFITRTAGSYYRAPGIYTKEQVESWKKVTEAVHAKGGVIYLQLWHIGRAALSKLNLGQQPVSSTEKPIPGLNVLGDALEVPRALTPEDIKGIIGDYVQAARNAVEAGFDGVEVHSANGYLLDQFLNSNPNNRTDEYGGTPEKRSRFTYEVVEAVAAAIGAERTGLRLSPWSGFQDVEDDAPYETWGILVKKFQQNIPNLAYIHFIEPKADFCVDHYEKPTETIDPFRKEWKGPFIAGGGYTYYPEEAFKVAEETGSLIAFGRAFIANPDLPERLLNGYPLTKYDRDTFYTNEPKGYTDYPFYNDKE</sequence>
<organism evidence="2 3">
    <name type="scientific">Choanephora cucurbitarum</name>
    <dbReference type="NCBI Taxonomy" id="101091"/>
    <lineage>
        <taxon>Eukaryota</taxon>
        <taxon>Fungi</taxon>
        <taxon>Fungi incertae sedis</taxon>
        <taxon>Mucoromycota</taxon>
        <taxon>Mucoromycotina</taxon>
        <taxon>Mucoromycetes</taxon>
        <taxon>Mucorales</taxon>
        <taxon>Mucorineae</taxon>
        <taxon>Choanephoraceae</taxon>
        <taxon>Choanephoroideae</taxon>
        <taxon>Choanephora</taxon>
    </lineage>
</organism>
<dbReference type="FunCoup" id="A0A1C7NG76">
    <property type="interactions" value="288"/>
</dbReference>
<feature type="domain" description="NADH:flavin oxidoreductase/NADH oxidase N-terminal" evidence="1">
    <location>
        <begin position="8"/>
        <end position="340"/>
    </location>
</feature>
<proteinExistence type="predicted"/>
<dbReference type="InterPro" id="IPR013785">
    <property type="entry name" value="Aldolase_TIM"/>
</dbReference>
<dbReference type="STRING" id="101091.A0A1C7NG76"/>
<dbReference type="SUPFAM" id="SSF51395">
    <property type="entry name" value="FMN-linked oxidoreductases"/>
    <property type="match status" value="1"/>
</dbReference>
<dbReference type="InParanoid" id="A0A1C7NG76"/>
<dbReference type="PANTHER" id="PTHR22893:SF91">
    <property type="entry name" value="NADPH DEHYDROGENASE 2-RELATED"/>
    <property type="match status" value="1"/>
</dbReference>
<dbReference type="PANTHER" id="PTHR22893">
    <property type="entry name" value="NADH OXIDOREDUCTASE-RELATED"/>
    <property type="match status" value="1"/>
</dbReference>
<accession>A0A1C7NG76</accession>
<keyword evidence="3" id="KW-1185">Reference proteome</keyword>
<evidence type="ECO:0000313" key="2">
    <source>
        <dbReference type="EMBL" id="OBZ87980.1"/>
    </source>
</evidence>
<dbReference type="AlphaFoldDB" id="A0A1C7NG76"/>
<dbReference type="OrthoDB" id="276546at2759"/>
<reference evidence="2 3" key="1">
    <citation type="submission" date="2016-03" db="EMBL/GenBank/DDBJ databases">
        <title>Choanephora cucurbitarum.</title>
        <authorList>
            <person name="Min B."/>
            <person name="Park H."/>
            <person name="Park J.-H."/>
            <person name="Shin H.-D."/>
            <person name="Choi I.-G."/>
        </authorList>
    </citation>
    <scope>NUCLEOTIDE SEQUENCE [LARGE SCALE GENOMIC DNA]</scope>
    <source>
        <strain evidence="2 3">KUS-F28377</strain>
    </source>
</reference>